<dbReference type="Proteomes" id="UP000306319">
    <property type="component" value="Unassembled WGS sequence"/>
</dbReference>
<reference evidence="1" key="1">
    <citation type="submission" date="2019-04" db="EMBL/GenBank/DDBJ databases">
        <title>Microbes associate with the intestines of laboratory mice.</title>
        <authorList>
            <person name="Navarre W."/>
            <person name="Wong E."/>
            <person name="Huang K."/>
            <person name="Tropini C."/>
            <person name="Ng K."/>
            <person name="Yu B."/>
        </authorList>
    </citation>
    <scope>NUCLEOTIDE SEQUENCE</scope>
    <source>
        <strain evidence="1">NM04_E33</strain>
    </source>
</reference>
<comment type="caution">
    <text evidence="1">The sequence shown here is derived from an EMBL/GenBank/DDBJ whole genome shotgun (WGS) entry which is preliminary data.</text>
</comment>
<proteinExistence type="predicted"/>
<keyword evidence="2" id="KW-1185">Reference proteome</keyword>
<evidence type="ECO:0000313" key="1">
    <source>
        <dbReference type="EMBL" id="TGY80643.1"/>
    </source>
</evidence>
<organism evidence="1 2">
    <name type="scientific">Lepagella muris</name>
    <dbReference type="NCBI Taxonomy" id="3032870"/>
    <lineage>
        <taxon>Bacteria</taxon>
        <taxon>Pseudomonadati</taxon>
        <taxon>Bacteroidota</taxon>
        <taxon>Bacteroidia</taxon>
        <taxon>Bacteroidales</taxon>
        <taxon>Muribaculaceae</taxon>
        <taxon>Lepagella</taxon>
    </lineage>
</organism>
<evidence type="ECO:0000313" key="2">
    <source>
        <dbReference type="Proteomes" id="UP000306319"/>
    </source>
</evidence>
<sequence length="274" mass="30236">MVWKIDGILERFGFLKDNTVGLALSGGGAKGFSHIGVLKAFEQFGIQPGIISGVSAGSIAAALYGSGLTPDDIIQCFTEADRFGDFTEWSLPKEGFMRLDRFGKLLDSWLPVKRLEDMRIPTVICATDLDKGTSVGWCKGEIVPRVLASCSIPIIFNPVRINGVSYVDGGVLRNLPAWAIRNYCGVLYGSNCSPIRKKGETRNSIIDIAYRSFHLMMKSNTPQDLRLCDHVIEIQNLSNVRTFDLSSLRKGVTVGYDAACRVLEQIQNKQMHNK</sequence>
<dbReference type="EMBL" id="SRYB01000002">
    <property type="protein sequence ID" value="TGY80643.1"/>
    <property type="molecule type" value="Genomic_DNA"/>
</dbReference>
<name>A0AC61RI43_9BACT</name>
<gene>
    <name evidence="1" type="ORF">E5331_02680</name>
</gene>
<accession>A0AC61RI43</accession>
<protein>
    <submittedName>
        <fullName evidence="1">Phospholipase</fullName>
    </submittedName>
</protein>